<dbReference type="GeneID" id="20040032"/>
<dbReference type="AlphaFoldDB" id="W7A722"/>
<reference evidence="1 2" key="1">
    <citation type="submission" date="2013-02" db="EMBL/GenBank/DDBJ databases">
        <title>The Genome Sequence of Plasmodium inui San Antonio 1.</title>
        <authorList>
            <consortium name="The Broad Institute Genome Sequencing Platform"/>
            <consortium name="The Broad Institute Genome Sequencing Center for Infectious Disease"/>
            <person name="Neafsey D."/>
            <person name="Cheeseman I."/>
            <person name="Volkman S."/>
            <person name="Adams J."/>
            <person name="Walker B."/>
            <person name="Young S.K."/>
            <person name="Zeng Q."/>
            <person name="Gargeya S."/>
            <person name="Fitzgerald M."/>
            <person name="Haas B."/>
            <person name="Abouelleil A."/>
            <person name="Alvarado L."/>
            <person name="Arachchi H.M."/>
            <person name="Berlin A.M."/>
            <person name="Chapman S.B."/>
            <person name="Dewar J."/>
            <person name="Goldberg J."/>
            <person name="Griggs A."/>
            <person name="Gujja S."/>
            <person name="Hansen M."/>
            <person name="Howarth C."/>
            <person name="Imamovic A."/>
            <person name="Larimer J."/>
            <person name="McCowan C."/>
            <person name="Murphy C."/>
            <person name="Neiman D."/>
            <person name="Pearson M."/>
            <person name="Priest M."/>
            <person name="Roberts A."/>
            <person name="Saif S."/>
            <person name="Shea T."/>
            <person name="Sisk P."/>
            <person name="Sykes S."/>
            <person name="Wortman J."/>
            <person name="Nusbaum C."/>
            <person name="Birren B."/>
        </authorList>
    </citation>
    <scope>NUCLEOTIDE SEQUENCE [LARGE SCALE GENOMIC DNA]</scope>
    <source>
        <strain evidence="1 2">San Antonio 1</strain>
    </source>
</reference>
<evidence type="ECO:0000313" key="2">
    <source>
        <dbReference type="Proteomes" id="UP000030640"/>
    </source>
</evidence>
<dbReference type="EMBL" id="KI965487">
    <property type="protein sequence ID" value="EUD64914.1"/>
    <property type="molecule type" value="Genomic_DNA"/>
</dbReference>
<dbReference type="RefSeq" id="XP_008818559.1">
    <property type="nucleotide sequence ID" value="XM_008820337.1"/>
</dbReference>
<dbReference type="Proteomes" id="UP000030640">
    <property type="component" value="Unassembled WGS sequence"/>
</dbReference>
<dbReference type="VEuPathDB" id="PlasmoDB:C922_04758"/>
<accession>W7A722</accession>
<name>W7A722_9APIC</name>
<evidence type="ECO:0000313" key="1">
    <source>
        <dbReference type="EMBL" id="EUD64914.1"/>
    </source>
</evidence>
<organism evidence="1 2">
    <name type="scientific">Plasmodium inui San Antonio 1</name>
    <dbReference type="NCBI Taxonomy" id="1237626"/>
    <lineage>
        <taxon>Eukaryota</taxon>
        <taxon>Sar</taxon>
        <taxon>Alveolata</taxon>
        <taxon>Apicomplexa</taxon>
        <taxon>Aconoidasida</taxon>
        <taxon>Haemosporida</taxon>
        <taxon>Plasmodiidae</taxon>
        <taxon>Plasmodium</taxon>
        <taxon>Plasmodium (Plasmodium)</taxon>
    </lineage>
</organism>
<sequence length="68" mass="7738">MNDNAKYSLLFHSYSYIFTHKDAGFQLRRIFRGMLKQRNPKAKNGPPNIYETGDVARGILSYAAGVDI</sequence>
<keyword evidence="2" id="KW-1185">Reference proteome</keyword>
<proteinExistence type="predicted"/>
<protein>
    <submittedName>
        <fullName evidence="1">Uncharacterized protein</fullName>
    </submittedName>
</protein>
<gene>
    <name evidence="1" type="ORF">C922_04758</name>
</gene>